<evidence type="ECO:0000256" key="11">
    <source>
        <dbReference type="SAM" id="Phobius"/>
    </source>
</evidence>
<dbReference type="InterPro" id="IPR027417">
    <property type="entry name" value="P-loop_NTPase"/>
</dbReference>
<dbReference type="GO" id="GO:0016020">
    <property type="term" value="C:membrane"/>
    <property type="evidence" value="ECO:0007669"/>
    <property type="project" value="UniProtKB-SubCell"/>
</dbReference>
<feature type="transmembrane region" description="Helical" evidence="11">
    <location>
        <begin position="509"/>
        <end position="528"/>
    </location>
</feature>
<dbReference type="FunFam" id="3.40.50.300:FF:000218">
    <property type="entry name" value="Multidrug ABC transporter ATP-binding protein"/>
    <property type="match status" value="1"/>
</dbReference>
<keyword evidence="8" id="KW-0030">Aminoacyl-tRNA synthetase</keyword>
<dbReference type="Pfam" id="PF00005">
    <property type="entry name" value="ABC_tran"/>
    <property type="match status" value="1"/>
</dbReference>
<keyword evidence="7 11" id="KW-0472">Membrane</keyword>
<protein>
    <recommendedName>
        <fullName evidence="9">Arginyl-tRNA synthetase</fullName>
    </recommendedName>
</protein>
<evidence type="ECO:0000256" key="1">
    <source>
        <dbReference type="ARBA" id="ARBA00004141"/>
    </source>
</evidence>
<evidence type="ECO:0000256" key="6">
    <source>
        <dbReference type="ARBA" id="ARBA00022989"/>
    </source>
</evidence>
<dbReference type="PANTHER" id="PTHR43394">
    <property type="entry name" value="ATP-DEPENDENT PERMEASE MDL1, MITOCHONDRIAL"/>
    <property type="match status" value="1"/>
</dbReference>
<dbReference type="PANTHER" id="PTHR43394:SF19">
    <property type="entry name" value="ABC TRANSPORTER B FAMILY"/>
    <property type="match status" value="1"/>
</dbReference>
<dbReference type="CDD" id="cd03249">
    <property type="entry name" value="ABC_MTABC3_MDL1_MDL2"/>
    <property type="match status" value="1"/>
</dbReference>
<dbReference type="InterPro" id="IPR035684">
    <property type="entry name" value="ArgRS_core"/>
</dbReference>
<dbReference type="InterPro" id="IPR039421">
    <property type="entry name" value="Type_1_exporter"/>
</dbReference>
<evidence type="ECO:0000256" key="10">
    <source>
        <dbReference type="SAM" id="MobiDB-lite"/>
    </source>
</evidence>
<feature type="domain" description="ABC transporter" evidence="12">
    <location>
        <begin position="826"/>
        <end position="1062"/>
    </location>
</feature>
<organism evidence="14 15">
    <name type="scientific">Parastrongyloides trichosuri</name>
    <name type="common">Possum-specific nematode worm</name>
    <dbReference type="NCBI Taxonomy" id="131310"/>
    <lineage>
        <taxon>Eukaryota</taxon>
        <taxon>Metazoa</taxon>
        <taxon>Ecdysozoa</taxon>
        <taxon>Nematoda</taxon>
        <taxon>Chromadorea</taxon>
        <taxon>Rhabditida</taxon>
        <taxon>Tylenchina</taxon>
        <taxon>Panagrolaimomorpha</taxon>
        <taxon>Strongyloidoidea</taxon>
        <taxon>Strongyloididae</taxon>
        <taxon>Parastrongyloides</taxon>
    </lineage>
</organism>
<evidence type="ECO:0000256" key="9">
    <source>
        <dbReference type="ARBA" id="ARBA00033033"/>
    </source>
</evidence>
<dbReference type="Gene3D" id="3.40.50.620">
    <property type="entry name" value="HUPs"/>
    <property type="match status" value="1"/>
</dbReference>
<keyword evidence="2" id="KW-0436">Ligase</keyword>
<dbReference type="InterPro" id="IPR036640">
    <property type="entry name" value="ABC1_TM_sf"/>
</dbReference>
<feature type="transmembrane region" description="Helical" evidence="11">
    <location>
        <begin position="653"/>
        <end position="672"/>
    </location>
</feature>
<evidence type="ECO:0000313" key="14">
    <source>
        <dbReference type="Proteomes" id="UP000038045"/>
    </source>
</evidence>
<dbReference type="GO" id="GO:0004814">
    <property type="term" value="F:arginine-tRNA ligase activity"/>
    <property type="evidence" value="ECO:0007669"/>
    <property type="project" value="InterPro"/>
</dbReference>
<evidence type="ECO:0000256" key="3">
    <source>
        <dbReference type="ARBA" id="ARBA00022692"/>
    </source>
</evidence>
<dbReference type="GO" id="GO:0005524">
    <property type="term" value="F:ATP binding"/>
    <property type="evidence" value="ECO:0007669"/>
    <property type="project" value="UniProtKB-KW"/>
</dbReference>
<dbReference type="GO" id="GO:0016887">
    <property type="term" value="F:ATP hydrolysis activity"/>
    <property type="evidence" value="ECO:0007669"/>
    <property type="project" value="InterPro"/>
</dbReference>
<accession>A0A0N4ZH60</accession>
<evidence type="ECO:0000256" key="5">
    <source>
        <dbReference type="ARBA" id="ARBA00022840"/>
    </source>
</evidence>
<dbReference type="SUPFAM" id="SSF90123">
    <property type="entry name" value="ABC transporter transmembrane region"/>
    <property type="match status" value="1"/>
</dbReference>
<evidence type="ECO:0000256" key="8">
    <source>
        <dbReference type="ARBA" id="ARBA00023146"/>
    </source>
</evidence>
<dbReference type="InterPro" id="IPR003439">
    <property type="entry name" value="ABC_transporter-like_ATP-bd"/>
</dbReference>
<dbReference type="GO" id="GO:0006420">
    <property type="term" value="P:arginyl-tRNA aminoacylation"/>
    <property type="evidence" value="ECO:0007669"/>
    <property type="project" value="InterPro"/>
</dbReference>
<dbReference type="InterPro" id="IPR001412">
    <property type="entry name" value="aa-tRNA-synth_I_CS"/>
</dbReference>
<dbReference type="InterPro" id="IPR017871">
    <property type="entry name" value="ABC_transporter-like_CS"/>
</dbReference>
<dbReference type="Proteomes" id="UP000038045">
    <property type="component" value="Unplaced"/>
</dbReference>
<keyword evidence="4" id="KW-0547">Nucleotide-binding</keyword>
<comment type="subcellular location">
    <subcellularLocation>
        <location evidence="1">Membrane</location>
        <topology evidence="1">Multi-pass membrane protein</topology>
    </subcellularLocation>
</comment>
<dbReference type="Pfam" id="PF00750">
    <property type="entry name" value="tRNA-synt_1d"/>
    <property type="match status" value="1"/>
</dbReference>
<evidence type="ECO:0000313" key="15">
    <source>
        <dbReference type="WBParaSite" id="PTRK_0000722400.1"/>
    </source>
</evidence>
<feature type="transmembrane region" description="Helical" evidence="11">
    <location>
        <begin position="548"/>
        <end position="568"/>
    </location>
</feature>
<dbReference type="SUPFAM" id="SSF52374">
    <property type="entry name" value="Nucleotidylyl transferase"/>
    <property type="match status" value="1"/>
</dbReference>
<sequence length="1107" mass="127073">MYKVLNNIYKTPNVVSKILSREVVKKKKIVIDFSSPNIAKRFHIGNLRSTLIGDYIKNINQLSHNEVISINYLGDWGTQFGIILLPFMKDKELIFKYENFTNEVDKMKFITDLYVEYNKVIQEDEEKRNEGKKIFENLEKYYKGEFKVNSDIEYQLKIIDIIRKSSIEYLEEFYNKMNISFNYWAGESNIIGEAHKIVEELRRRNEIETTKDGLSIVRYPDSNNYGCVMKSDGSSLYLTRDIAEVLRRDKLFNGDNYYYVVDRSQISHFECLKMILCKLGREDLSDKVKHIYFGRVKGLSTRNGRTKAVDDIIMEGEKLSLKYVKSSPTIKVDKESDLLEISNNLAVSTIKINEYQRKITSEYEFSFKDAFKEKGRNALLFQLNFGLFIYALNFISWSYSLIKFEAFADKGINLHFYPGPYINVLWNFVCWLFLTAIWVVILHRNKLPKYIENYVKTIEQYLFKRYSNEECLLEEASNDEENEEDSTKERLSTYETAWRLIKYCNKFKFWFTLGFLFLIIYSVARIFMPYFTGTLIADIVNGSGTQAIVKSIAYVGFVSVIASLFGGLRGGTFDWSTALIQKQVRDDLFRSLVSQEIAFFDDAQTGEVASRLTSDCEVMSSVISTNFNVFLRSGVMMIGSFIFMFVMSWRLTLVTFILIPLVGFVSKVYGAYYDKLSEECQNTIADGNKKAEEVLSTMRTVRSFACENIESNKFEFHLLKTLGILRKRAWGYFGYTVITEMCENVMLIGILSFGGYLCVTKSMTTDDLIKFLLYQMQLGENFYNLGWVFTNLMQAVGSSRKVFDYILRKPLIKYDGTLKPTVKGDIKISNVTFSYPSRPNQMILSNFSLHIKPGETVALVGSSGNGKSTIVSLIQRFYLPNSGEILLDDINIDNISHEYYHQKIALVAQEPILYSGSVRDNILYGYDNGTEEEMLEASKLANCHDFIMEMIDGYNTSCGEKGVKMSGGQKQRIAIARALVRKPVVLILDEATSALDAESEHKIQEALDKCSKNITIIKIAHRLNSVEKANRICVVNKGEIIQEGSHTQLMENKDGMYYNLVQKQLLSFNNDEEISKEKASSLPKSSISVSPTTEGRESLANRLSKSP</sequence>
<dbReference type="STRING" id="131310.A0A0N4ZH60"/>
<dbReference type="PROSITE" id="PS50929">
    <property type="entry name" value="ABC_TM1F"/>
    <property type="match status" value="1"/>
</dbReference>
<dbReference type="Pfam" id="PF00664">
    <property type="entry name" value="ABC_membrane"/>
    <property type="match status" value="1"/>
</dbReference>
<feature type="domain" description="ABC transmembrane type-1" evidence="13">
    <location>
        <begin position="513"/>
        <end position="794"/>
    </location>
</feature>
<evidence type="ECO:0000256" key="4">
    <source>
        <dbReference type="ARBA" id="ARBA00022741"/>
    </source>
</evidence>
<evidence type="ECO:0000259" key="12">
    <source>
        <dbReference type="PROSITE" id="PS50893"/>
    </source>
</evidence>
<dbReference type="GO" id="GO:0015421">
    <property type="term" value="F:ABC-type oligopeptide transporter activity"/>
    <property type="evidence" value="ECO:0007669"/>
    <property type="project" value="TreeGrafter"/>
</dbReference>
<dbReference type="InterPro" id="IPR014729">
    <property type="entry name" value="Rossmann-like_a/b/a_fold"/>
</dbReference>
<keyword evidence="3 11" id="KW-0812">Transmembrane</keyword>
<dbReference type="InterPro" id="IPR011527">
    <property type="entry name" value="ABC1_TM_dom"/>
</dbReference>
<dbReference type="Gene3D" id="1.20.1560.10">
    <property type="entry name" value="ABC transporter type 1, transmembrane domain"/>
    <property type="match status" value="2"/>
</dbReference>
<dbReference type="PROSITE" id="PS00211">
    <property type="entry name" value="ABC_TRANSPORTER_1"/>
    <property type="match status" value="1"/>
</dbReference>
<dbReference type="PRINTS" id="PR01038">
    <property type="entry name" value="TRNASYNTHARG"/>
</dbReference>
<feature type="transmembrane region" description="Helical" evidence="11">
    <location>
        <begin position="420"/>
        <end position="441"/>
    </location>
</feature>
<keyword evidence="6 11" id="KW-1133">Transmembrane helix</keyword>
<dbReference type="CDD" id="cd18572">
    <property type="entry name" value="ABC_6TM_TAP"/>
    <property type="match status" value="1"/>
</dbReference>
<evidence type="ECO:0000256" key="7">
    <source>
        <dbReference type="ARBA" id="ARBA00023136"/>
    </source>
</evidence>
<feature type="region of interest" description="Disordered" evidence="10">
    <location>
        <begin position="1076"/>
        <end position="1107"/>
    </location>
</feature>
<dbReference type="AlphaFoldDB" id="A0A0N4ZH60"/>
<dbReference type="InterPro" id="IPR003593">
    <property type="entry name" value="AAA+_ATPase"/>
</dbReference>
<dbReference type="FunFam" id="1.20.1560.10:FF:000154">
    <property type="entry name" value="HAlF transporter (PGP related)"/>
    <property type="match status" value="1"/>
</dbReference>
<feature type="transmembrane region" description="Helical" evidence="11">
    <location>
        <begin position="629"/>
        <end position="647"/>
    </location>
</feature>
<feature type="transmembrane region" description="Helical" evidence="11">
    <location>
        <begin position="732"/>
        <end position="757"/>
    </location>
</feature>
<feature type="compositionally biased region" description="Low complexity" evidence="10">
    <location>
        <begin position="1080"/>
        <end position="1090"/>
    </location>
</feature>
<feature type="transmembrane region" description="Helical" evidence="11">
    <location>
        <begin position="378"/>
        <end position="400"/>
    </location>
</feature>
<evidence type="ECO:0000259" key="13">
    <source>
        <dbReference type="PROSITE" id="PS50929"/>
    </source>
</evidence>
<dbReference type="WBParaSite" id="PTRK_0000722400.1">
    <property type="protein sequence ID" value="PTRK_0000722400.1"/>
    <property type="gene ID" value="PTRK_0000722400"/>
</dbReference>
<dbReference type="Gene3D" id="3.40.50.300">
    <property type="entry name" value="P-loop containing nucleotide triphosphate hydrolases"/>
    <property type="match status" value="1"/>
</dbReference>
<dbReference type="SMART" id="SM00382">
    <property type="entry name" value="AAA"/>
    <property type="match status" value="1"/>
</dbReference>
<dbReference type="SUPFAM" id="SSF52540">
    <property type="entry name" value="P-loop containing nucleoside triphosphate hydrolases"/>
    <property type="match status" value="1"/>
</dbReference>
<keyword evidence="14" id="KW-1185">Reference proteome</keyword>
<proteinExistence type="predicted"/>
<reference evidence="15" key="1">
    <citation type="submission" date="2017-02" db="UniProtKB">
        <authorList>
            <consortium name="WormBaseParasite"/>
        </authorList>
    </citation>
    <scope>IDENTIFICATION</scope>
</reference>
<dbReference type="PROSITE" id="PS50893">
    <property type="entry name" value="ABC_TRANSPORTER_2"/>
    <property type="match status" value="1"/>
</dbReference>
<keyword evidence="5" id="KW-0067">ATP-binding</keyword>
<name>A0A0N4ZH60_PARTI</name>
<evidence type="ECO:0000256" key="2">
    <source>
        <dbReference type="ARBA" id="ARBA00022598"/>
    </source>
</evidence>
<dbReference type="PROSITE" id="PS00178">
    <property type="entry name" value="AA_TRNA_LIGASE_I"/>
    <property type="match status" value="1"/>
</dbReference>
<dbReference type="InterPro" id="IPR001278">
    <property type="entry name" value="Arg-tRNA-ligase"/>
</dbReference>